<dbReference type="AlphaFoldDB" id="A0A8T0E5D5"/>
<gene>
    <name evidence="2" type="ORF">HNY73_019987</name>
</gene>
<sequence>MKVRESVKTASATDEIYKPELFAYQKMQSFLLSVYTPRSTKTSEKDIDEETPSSHTHQFLAHLSTSQDEEFSSGNGAVQGGPPKREKQRKQLTSKNGWTRLFTF</sequence>
<name>A0A8T0E5D5_ARGBR</name>
<proteinExistence type="predicted"/>
<comment type="caution">
    <text evidence="2">The sequence shown here is derived from an EMBL/GenBank/DDBJ whole genome shotgun (WGS) entry which is preliminary data.</text>
</comment>
<dbReference type="EMBL" id="JABXBU010002230">
    <property type="protein sequence ID" value="KAF8766973.1"/>
    <property type="molecule type" value="Genomic_DNA"/>
</dbReference>
<dbReference type="Proteomes" id="UP000807504">
    <property type="component" value="Unassembled WGS sequence"/>
</dbReference>
<feature type="region of interest" description="Disordered" evidence="1">
    <location>
        <begin position="62"/>
        <end position="104"/>
    </location>
</feature>
<evidence type="ECO:0000256" key="1">
    <source>
        <dbReference type="SAM" id="MobiDB-lite"/>
    </source>
</evidence>
<reference evidence="2" key="1">
    <citation type="journal article" date="2020" name="bioRxiv">
        <title>Chromosome-level reference genome of the European wasp spider Argiope bruennichi: a resource for studies on range expansion and evolutionary adaptation.</title>
        <authorList>
            <person name="Sheffer M.M."/>
            <person name="Hoppe A."/>
            <person name="Krehenwinkel H."/>
            <person name="Uhl G."/>
            <person name="Kuss A.W."/>
            <person name="Jensen L."/>
            <person name="Jensen C."/>
            <person name="Gillespie R.G."/>
            <person name="Hoff K.J."/>
            <person name="Prost S."/>
        </authorList>
    </citation>
    <scope>NUCLEOTIDE SEQUENCE</scope>
</reference>
<evidence type="ECO:0000313" key="3">
    <source>
        <dbReference type="Proteomes" id="UP000807504"/>
    </source>
</evidence>
<protein>
    <submittedName>
        <fullName evidence="2">Uncharacterized protein</fullName>
    </submittedName>
</protein>
<accession>A0A8T0E5D5</accession>
<organism evidence="2 3">
    <name type="scientific">Argiope bruennichi</name>
    <name type="common">Wasp spider</name>
    <name type="synonym">Aranea bruennichi</name>
    <dbReference type="NCBI Taxonomy" id="94029"/>
    <lineage>
        <taxon>Eukaryota</taxon>
        <taxon>Metazoa</taxon>
        <taxon>Ecdysozoa</taxon>
        <taxon>Arthropoda</taxon>
        <taxon>Chelicerata</taxon>
        <taxon>Arachnida</taxon>
        <taxon>Araneae</taxon>
        <taxon>Araneomorphae</taxon>
        <taxon>Entelegynae</taxon>
        <taxon>Araneoidea</taxon>
        <taxon>Araneidae</taxon>
        <taxon>Argiope</taxon>
    </lineage>
</organism>
<reference evidence="2" key="2">
    <citation type="submission" date="2020-06" db="EMBL/GenBank/DDBJ databases">
        <authorList>
            <person name="Sheffer M."/>
        </authorList>
    </citation>
    <scope>NUCLEOTIDE SEQUENCE</scope>
</reference>
<keyword evidence="3" id="KW-1185">Reference proteome</keyword>
<evidence type="ECO:0000313" key="2">
    <source>
        <dbReference type="EMBL" id="KAF8766973.1"/>
    </source>
</evidence>